<evidence type="ECO:0008006" key="3">
    <source>
        <dbReference type="Google" id="ProtNLM"/>
    </source>
</evidence>
<evidence type="ECO:0000313" key="2">
    <source>
        <dbReference type="Proteomes" id="UP001592528"/>
    </source>
</evidence>
<dbReference type="EMBL" id="JBHEZZ010000002">
    <property type="protein sequence ID" value="MFC1400710.1"/>
    <property type="molecule type" value="Genomic_DNA"/>
</dbReference>
<protein>
    <recommendedName>
        <fullName evidence="3">MmyB-like transcription regulator ligand binding domain-containing protein</fullName>
    </recommendedName>
</protein>
<accession>A0ABV6UGY5</accession>
<sequence length="69" mass="7706">MDRFTPPYYGYSRIDESVVLITYRCRTVNSVRGTDRVDALLQELSTGDPQQVLERWSTDALAVGHGSAA</sequence>
<gene>
    <name evidence="1" type="ORF">ACEZDJ_05355</name>
</gene>
<comment type="caution">
    <text evidence="1">The sequence shown here is derived from an EMBL/GenBank/DDBJ whole genome shotgun (WGS) entry which is preliminary data.</text>
</comment>
<name>A0ABV6UGY5_9ACTN</name>
<dbReference type="RefSeq" id="WP_030253661.1">
    <property type="nucleotide sequence ID" value="NZ_JBHEZZ010000002.1"/>
</dbReference>
<proteinExistence type="predicted"/>
<organism evidence="1 2">
    <name type="scientific">Streptacidiphilus cavernicola</name>
    <dbReference type="NCBI Taxonomy" id="3342716"/>
    <lineage>
        <taxon>Bacteria</taxon>
        <taxon>Bacillati</taxon>
        <taxon>Actinomycetota</taxon>
        <taxon>Actinomycetes</taxon>
        <taxon>Kitasatosporales</taxon>
        <taxon>Streptomycetaceae</taxon>
        <taxon>Streptacidiphilus</taxon>
    </lineage>
</organism>
<reference evidence="1 2" key="1">
    <citation type="submission" date="2024-09" db="EMBL/GenBank/DDBJ databases">
        <authorList>
            <person name="Lee S.D."/>
        </authorList>
    </citation>
    <scope>NUCLEOTIDE SEQUENCE [LARGE SCALE GENOMIC DNA]</scope>
    <source>
        <strain evidence="1 2">N1-5</strain>
    </source>
</reference>
<keyword evidence="2" id="KW-1185">Reference proteome</keyword>
<evidence type="ECO:0000313" key="1">
    <source>
        <dbReference type="EMBL" id="MFC1400710.1"/>
    </source>
</evidence>
<dbReference type="Proteomes" id="UP001592528">
    <property type="component" value="Unassembled WGS sequence"/>
</dbReference>